<proteinExistence type="predicted"/>
<feature type="compositionally biased region" description="Basic residues" evidence="1">
    <location>
        <begin position="150"/>
        <end position="166"/>
    </location>
</feature>
<evidence type="ECO:0000256" key="1">
    <source>
        <dbReference type="SAM" id="MobiDB-lite"/>
    </source>
</evidence>
<name>A0A377FX48_9BACL</name>
<dbReference type="RefSeq" id="WP_029333815.1">
    <property type="nucleotide sequence ID" value="NZ_UGGP01000001.1"/>
</dbReference>
<protein>
    <submittedName>
        <fullName evidence="3">Uncharacterized protein</fullName>
    </submittedName>
</protein>
<dbReference type="AlphaFoldDB" id="A0A377FX48"/>
<feature type="region of interest" description="Disordered" evidence="1">
    <location>
        <begin position="136"/>
        <end position="166"/>
    </location>
</feature>
<accession>A0A377FX48</accession>
<dbReference type="EMBL" id="UGGP01000001">
    <property type="protein sequence ID" value="STO09401.1"/>
    <property type="molecule type" value="Genomic_DNA"/>
</dbReference>
<evidence type="ECO:0000313" key="4">
    <source>
        <dbReference type="Proteomes" id="UP000254060"/>
    </source>
</evidence>
<dbReference type="STRING" id="1397694.GCA_000702585_00260"/>
<sequence>MVNTFAFGEEVWVDSTGMGDSFFSGVPIMFPIFFFLIIGIIVFAVITGIGKQVKTNSLLKDMQQFASDLADDPSEETANRLADYLRDVTSFPVERTQMEPFRVALGSYQLVMESPHVHDETKERVGRQYKRLGILDGEKFADEPAPRNRSSSHHHDHHNHHNNHHM</sequence>
<dbReference type="Proteomes" id="UP000254060">
    <property type="component" value="Unassembled WGS sequence"/>
</dbReference>
<keyword evidence="2" id="KW-1133">Transmembrane helix</keyword>
<organism evidence="3 4">
    <name type="scientific">Exiguobacterium aurantiacum</name>
    <dbReference type="NCBI Taxonomy" id="33987"/>
    <lineage>
        <taxon>Bacteria</taxon>
        <taxon>Bacillati</taxon>
        <taxon>Bacillota</taxon>
        <taxon>Bacilli</taxon>
        <taxon>Bacillales</taxon>
        <taxon>Bacillales Family XII. Incertae Sedis</taxon>
        <taxon>Exiguobacterium</taxon>
    </lineage>
</organism>
<feature type="compositionally biased region" description="Basic and acidic residues" evidence="1">
    <location>
        <begin position="136"/>
        <end position="146"/>
    </location>
</feature>
<keyword evidence="2" id="KW-0472">Membrane</keyword>
<dbReference type="OrthoDB" id="2353371at2"/>
<keyword evidence="2" id="KW-0812">Transmembrane</keyword>
<gene>
    <name evidence="3" type="ORF">NCTC13163_02837</name>
</gene>
<evidence type="ECO:0000256" key="2">
    <source>
        <dbReference type="SAM" id="Phobius"/>
    </source>
</evidence>
<evidence type="ECO:0000313" key="3">
    <source>
        <dbReference type="EMBL" id="STO09401.1"/>
    </source>
</evidence>
<feature type="transmembrane region" description="Helical" evidence="2">
    <location>
        <begin position="28"/>
        <end position="50"/>
    </location>
</feature>
<reference evidence="3 4" key="1">
    <citation type="submission" date="2018-06" db="EMBL/GenBank/DDBJ databases">
        <authorList>
            <consortium name="Pathogen Informatics"/>
            <person name="Doyle S."/>
        </authorList>
    </citation>
    <scope>NUCLEOTIDE SEQUENCE [LARGE SCALE GENOMIC DNA]</scope>
    <source>
        <strain evidence="3 4">NCTC13163</strain>
    </source>
</reference>